<dbReference type="EC" id="3.5.1.68" evidence="1"/>
<evidence type="ECO:0000313" key="1">
    <source>
        <dbReference type="EMBL" id="MFC3710958.1"/>
    </source>
</evidence>
<dbReference type="Proteomes" id="UP001595615">
    <property type="component" value="Unassembled WGS sequence"/>
</dbReference>
<name>A0ABV7X5D3_9SPHN</name>
<keyword evidence="1" id="KW-0378">Hydrolase</keyword>
<accession>A0ABV7X5D3</accession>
<protein>
    <submittedName>
        <fullName evidence="1">N-formylglutamate deformylase</fullName>
        <ecNumber evidence="1">3.5.1.68</ecNumber>
    </submittedName>
</protein>
<dbReference type="Gene3D" id="3.40.630.40">
    <property type="entry name" value="Zn-dependent exopeptidases"/>
    <property type="match status" value="1"/>
</dbReference>
<dbReference type="SUPFAM" id="SSF53187">
    <property type="entry name" value="Zn-dependent exopeptidases"/>
    <property type="match status" value="1"/>
</dbReference>
<gene>
    <name evidence="1" type="primary">hutG</name>
    <name evidence="1" type="ORF">ACFOMD_00125</name>
</gene>
<dbReference type="EMBL" id="JBHRXV010000001">
    <property type="protein sequence ID" value="MFC3710958.1"/>
    <property type="molecule type" value="Genomic_DNA"/>
</dbReference>
<dbReference type="Pfam" id="PF05013">
    <property type="entry name" value="FGase"/>
    <property type="match status" value="1"/>
</dbReference>
<dbReference type="InterPro" id="IPR007709">
    <property type="entry name" value="N-FG_amidohydro"/>
</dbReference>
<proteinExistence type="predicted"/>
<dbReference type="GO" id="GO:0050129">
    <property type="term" value="F:N-formylglutamate deformylase activity"/>
    <property type="evidence" value="ECO:0007669"/>
    <property type="project" value="UniProtKB-EC"/>
</dbReference>
<reference evidence="2" key="1">
    <citation type="journal article" date="2019" name="Int. J. Syst. Evol. Microbiol.">
        <title>The Global Catalogue of Microorganisms (GCM) 10K type strain sequencing project: providing services to taxonomists for standard genome sequencing and annotation.</title>
        <authorList>
            <consortium name="The Broad Institute Genomics Platform"/>
            <consortium name="The Broad Institute Genome Sequencing Center for Infectious Disease"/>
            <person name="Wu L."/>
            <person name="Ma J."/>
        </authorList>
    </citation>
    <scope>NUCLEOTIDE SEQUENCE [LARGE SCALE GENOMIC DNA]</scope>
    <source>
        <strain evidence="2">KCTC 42644</strain>
    </source>
</reference>
<evidence type="ECO:0000313" key="2">
    <source>
        <dbReference type="Proteomes" id="UP001595615"/>
    </source>
</evidence>
<keyword evidence="2" id="KW-1185">Reference proteome</keyword>
<dbReference type="RefSeq" id="WP_380854953.1">
    <property type="nucleotide sequence ID" value="NZ_JBHRXV010000001.1"/>
</dbReference>
<comment type="caution">
    <text evidence="1">The sequence shown here is derived from an EMBL/GenBank/DDBJ whole genome shotgun (WGS) entry which is preliminary data.</text>
</comment>
<organism evidence="1 2">
    <name type="scientific">Sphingoaurantiacus capsulatus</name>
    <dbReference type="NCBI Taxonomy" id="1771310"/>
    <lineage>
        <taxon>Bacteria</taxon>
        <taxon>Pseudomonadati</taxon>
        <taxon>Pseudomonadota</taxon>
        <taxon>Alphaproteobacteria</taxon>
        <taxon>Sphingomonadales</taxon>
        <taxon>Sphingosinicellaceae</taxon>
        <taxon>Sphingoaurantiacus</taxon>
    </lineage>
</organism>
<dbReference type="NCBIfam" id="TIGR02017">
    <property type="entry name" value="hutG_amidohyd"/>
    <property type="match status" value="1"/>
</dbReference>
<sequence length="262" mass="28475">MSDFRYRAGASPLVVSMPHVGTELPAELTARYNALGQTVCDTDWHIDRLYDFLPAMDASVIAARWSRWVIDLNRDPEGAALYPGSFETGLCPTQSFAKAPIYADGHAPDDAEVARRLDAYWRPYHAQLRAALDAAVARHGFALLLDAHSITSECPGLFDGRLPDVNFGTNSGASCSPEVIDAASAAMAHHPFTQVVNGRFKGGWITRHYGRPDDGVQALQIELAQDAYMDEANPRAFNPARAQPLREALKDVLAAALDAARG</sequence>
<dbReference type="InterPro" id="IPR010247">
    <property type="entry name" value="HutG_amidohyd"/>
</dbReference>